<keyword evidence="11" id="KW-0496">Mitochondrion</keyword>
<dbReference type="GO" id="GO:0005783">
    <property type="term" value="C:endoplasmic reticulum"/>
    <property type="evidence" value="ECO:0007669"/>
    <property type="project" value="UniProtKB-SubCell"/>
</dbReference>
<dbReference type="InterPro" id="IPR045058">
    <property type="entry name" value="GIMA/IAN/Toc"/>
</dbReference>
<comment type="function">
    <text evidence="13">Exerts an anti-apoptotic effect in the immune system and is involved in responses to infections.</text>
</comment>
<evidence type="ECO:0000256" key="15">
    <source>
        <dbReference type="ARBA" id="ARBA00077278"/>
    </source>
</evidence>
<evidence type="ECO:0000256" key="8">
    <source>
        <dbReference type="ARBA" id="ARBA00022741"/>
    </source>
</evidence>
<reference evidence="18" key="2">
    <citation type="submission" date="2025-09" db="UniProtKB">
        <authorList>
            <consortium name="Ensembl"/>
        </authorList>
    </citation>
    <scope>IDENTIFICATION</scope>
</reference>
<evidence type="ECO:0000313" key="18">
    <source>
        <dbReference type="Ensembl" id="ENSCCRP00000127432.1"/>
    </source>
</evidence>
<organism evidence="18 19">
    <name type="scientific">Cyprinus carpio carpio</name>
    <dbReference type="NCBI Taxonomy" id="630221"/>
    <lineage>
        <taxon>Eukaryota</taxon>
        <taxon>Metazoa</taxon>
        <taxon>Chordata</taxon>
        <taxon>Craniata</taxon>
        <taxon>Vertebrata</taxon>
        <taxon>Euteleostomi</taxon>
        <taxon>Actinopterygii</taxon>
        <taxon>Neopterygii</taxon>
        <taxon>Teleostei</taxon>
        <taxon>Ostariophysi</taxon>
        <taxon>Cypriniformes</taxon>
        <taxon>Cyprinidae</taxon>
        <taxon>Cyprininae</taxon>
        <taxon>Cyprinus</taxon>
    </lineage>
</organism>
<evidence type="ECO:0000256" key="5">
    <source>
        <dbReference type="ARBA" id="ARBA00008535"/>
    </source>
</evidence>
<evidence type="ECO:0000256" key="12">
    <source>
        <dbReference type="ARBA" id="ARBA00023134"/>
    </source>
</evidence>
<keyword evidence="16" id="KW-0812">Transmembrane</keyword>
<dbReference type="PANTHER" id="PTHR10903:SF188">
    <property type="entry name" value="GTPASE IMAP FAMILY MEMBER 2-LIKE-RELATED"/>
    <property type="match status" value="1"/>
</dbReference>
<comment type="subcellular location">
    <subcellularLocation>
        <location evidence="3">Cytoplasm</location>
        <location evidence="3">Cytosol</location>
    </subcellularLocation>
    <subcellularLocation>
        <location evidence="2">Endoplasmic reticulum</location>
    </subcellularLocation>
    <subcellularLocation>
        <location evidence="4">Golgi apparatus</location>
    </subcellularLocation>
    <subcellularLocation>
        <location evidence="1">Mitochondrion</location>
    </subcellularLocation>
</comment>
<dbReference type="GO" id="GO:0005829">
    <property type="term" value="C:cytosol"/>
    <property type="evidence" value="ECO:0007669"/>
    <property type="project" value="UniProtKB-SubCell"/>
</dbReference>
<evidence type="ECO:0000259" key="17">
    <source>
        <dbReference type="PROSITE" id="PS51720"/>
    </source>
</evidence>
<dbReference type="Pfam" id="PF04548">
    <property type="entry name" value="AIG1"/>
    <property type="match status" value="1"/>
</dbReference>
<evidence type="ECO:0000256" key="7">
    <source>
        <dbReference type="ARBA" id="ARBA00022737"/>
    </source>
</evidence>
<keyword evidence="7" id="KW-0677">Repeat</keyword>
<keyword evidence="12" id="KW-0342">GTP-binding</keyword>
<evidence type="ECO:0000256" key="3">
    <source>
        <dbReference type="ARBA" id="ARBA00004514"/>
    </source>
</evidence>
<feature type="transmembrane region" description="Helical" evidence="16">
    <location>
        <begin position="332"/>
        <end position="350"/>
    </location>
</feature>
<dbReference type="Gene3D" id="3.40.50.300">
    <property type="entry name" value="P-loop containing nucleotide triphosphate hydrolases"/>
    <property type="match status" value="1"/>
</dbReference>
<reference evidence="18" key="1">
    <citation type="submission" date="2025-08" db="UniProtKB">
        <authorList>
            <consortium name="Ensembl"/>
        </authorList>
    </citation>
    <scope>IDENTIFICATION</scope>
</reference>
<evidence type="ECO:0000256" key="16">
    <source>
        <dbReference type="SAM" id="Phobius"/>
    </source>
</evidence>
<dbReference type="GO" id="GO:0005525">
    <property type="term" value="F:GTP binding"/>
    <property type="evidence" value="ECO:0007669"/>
    <property type="project" value="UniProtKB-KW"/>
</dbReference>
<dbReference type="PROSITE" id="PS51720">
    <property type="entry name" value="G_AIG1"/>
    <property type="match status" value="1"/>
</dbReference>
<keyword evidence="16" id="KW-0472">Membrane</keyword>
<sequence>MASGAGEPLEGEVMSLVNGSSSGGFLVSIMFGAGLLSQYIKDEDKEDAVMENTTQDINLLLIGKTGSGVSASGNTILGKKAFESRKSASSITDRCQKDSADVLMRRITVVDTPTFSNSQNIDLRLELKNGLKECPPGIHVILLVLPLHKTQAADVLSLFKQMFGENAMKHTLVLFTHGDEIENKPLDQLIRENTELSKLIEECGGRFHQLDNKDLNNRDQVPALLMKIDRMVSENQNSCYTLQMFETQSLETQTQTPKFEIFLQGSIMTEIVHAAFFLIFFCVMSFFLFVVWGKSGSVTSAMIVCIVDFVLAFIWIKLSLFIRQCTYKYRNILLACLCGIVGGFIGGVHGEESIQVIFVRGIQASLMVRHTASHT</sequence>
<dbReference type="Ensembl" id="ENSCCRT00000117632.1">
    <property type="protein sequence ID" value="ENSCCRP00000127432.1"/>
    <property type="gene ID" value="ENSCCRG00000053382.1"/>
</dbReference>
<evidence type="ECO:0000256" key="1">
    <source>
        <dbReference type="ARBA" id="ARBA00004173"/>
    </source>
</evidence>
<dbReference type="FunFam" id="3.40.50.300:FF:000536">
    <property type="entry name" value="GTPase IMAP family member 8"/>
    <property type="match status" value="1"/>
</dbReference>
<dbReference type="GO" id="GO:0005794">
    <property type="term" value="C:Golgi apparatus"/>
    <property type="evidence" value="ECO:0007669"/>
    <property type="project" value="UniProtKB-SubCell"/>
</dbReference>
<dbReference type="AlphaFoldDB" id="A0A9J7Z554"/>
<feature type="transmembrane region" description="Helical" evidence="16">
    <location>
        <begin position="298"/>
        <end position="320"/>
    </location>
</feature>
<feature type="transmembrane region" description="Helical" evidence="16">
    <location>
        <begin position="20"/>
        <end position="40"/>
    </location>
</feature>
<dbReference type="InterPro" id="IPR006703">
    <property type="entry name" value="G_AIG1"/>
</dbReference>
<evidence type="ECO:0000256" key="9">
    <source>
        <dbReference type="ARBA" id="ARBA00022824"/>
    </source>
</evidence>
<evidence type="ECO:0000256" key="11">
    <source>
        <dbReference type="ARBA" id="ARBA00023128"/>
    </source>
</evidence>
<dbReference type="InterPro" id="IPR027417">
    <property type="entry name" value="P-loop_NTPase"/>
</dbReference>
<keyword evidence="6" id="KW-0963">Cytoplasm</keyword>
<keyword evidence="8" id="KW-0547">Nucleotide-binding</keyword>
<evidence type="ECO:0000256" key="4">
    <source>
        <dbReference type="ARBA" id="ARBA00004555"/>
    </source>
</evidence>
<evidence type="ECO:0000256" key="6">
    <source>
        <dbReference type="ARBA" id="ARBA00022490"/>
    </source>
</evidence>
<evidence type="ECO:0000256" key="2">
    <source>
        <dbReference type="ARBA" id="ARBA00004240"/>
    </source>
</evidence>
<feature type="transmembrane region" description="Helical" evidence="16">
    <location>
        <begin position="271"/>
        <end position="292"/>
    </location>
</feature>
<name>A0A9J7Z554_CYPCA</name>
<keyword evidence="9" id="KW-0256">Endoplasmic reticulum</keyword>
<dbReference type="PANTHER" id="PTHR10903">
    <property type="entry name" value="GTPASE, IMAP FAMILY MEMBER-RELATED"/>
    <property type="match status" value="1"/>
</dbReference>
<dbReference type="GO" id="GO:0005739">
    <property type="term" value="C:mitochondrion"/>
    <property type="evidence" value="ECO:0007669"/>
    <property type="project" value="UniProtKB-SubCell"/>
</dbReference>
<comment type="similarity">
    <text evidence="5">Belongs to the TRAFAC class TrmE-Era-EngA-EngB-Septin-like GTPase superfamily. AIG1/Toc34/Toc159-like paraseptin GTPase family. IAN subfamily.</text>
</comment>
<evidence type="ECO:0000256" key="10">
    <source>
        <dbReference type="ARBA" id="ARBA00023034"/>
    </source>
</evidence>
<proteinExistence type="inferred from homology"/>
<evidence type="ECO:0000313" key="19">
    <source>
        <dbReference type="Proteomes" id="UP001108240"/>
    </source>
</evidence>
<protein>
    <recommendedName>
        <fullName evidence="14">GTPase IMAP family member 8</fullName>
    </recommendedName>
    <alternativeName>
        <fullName evidence="15">Immune-associated nucleotide-binding protein 9</fullName>
    </alternativeName>
</protein>
<evidence type="ECO:0000256" key="14">
    <source>
        <dbReference type="ARBA" id="ARBA00073539"/>
    </source>
</evidence>
<dbReference type="GeneTree" id="ENSGT00940000166743"/>
<keyword evidence="19" id="KW-1185">Reference proteome</keyword>
<dbReference type="SUPFAM" id="SSF52540">
    <property type="entry name" value="P-loop containing nucleoside triphosphate hydrolases"/>
    <property type="match status" value="1"/>
</dbReference>
<dbReference type="Proteomes" id="UP001108240">
    <property type="component" value="Unplaced"/>
</dbReference>
<evidence type="ECO:0000256" key="13">
    <source>
        <dbReference type="ARBA" id="ARBA00056809"/>
    </source>
</evidence>
<feature type="domain" description="AIG1-type G" evidence="17">
    <location>
        <begin position="54"/>
        <end position="249"/>
    </location>
</feature>
<keyword evidence="16" id="KW-1133">Transmembrane helix</keyword>
<accession>A0A9J7Z554</accession>
<keyword evidence="10" id="KW-0333">Golgi apparatus</keyword>